<protein>
    <submittedName>
        <fullName evidence="3">Uncharacterized protein</fullName>
    </submittedName>
</protein>
<organism evidence="3 4">
    <name type="scientific">Puccinia sorghi</name>
    <dbReference type="NCBI Taxonomy" id="27349"/>
    <lineage>
        <taxon>Eukaryota</taxon>
        <taxon>Fungi</taxon>
        <taxon>Dikarya</taxon>
        <taxon>Basidiomycota</taxon>
        <taxon>Pucciniomycotina</taxon>
        <taxon>Pucciniomycetes</taxon>
        <taxon>Pucciniales</taxon>
        <taxon>Pucciniaceae</taxon>
        <taxon>Puccinia</taxon>
    </lineage>
</organism>
<evidence type="ECO:0000313" key="4">
    <source>
        <dbReference type="Proteomes" id="UP000037035"/>
    </source>
</evidence>
<gene>
    <name evidence="3" type="ORF">VP01_2351g2</name>
</gene>
<dbReference type="Proteomes" id="UP000037035">
    <property type="component" value="Unassembled WGS sequence"/>
</dbReference>
<dbReference type="VEuPathDB" id="FungiDB:VP01_2351g2"/>
<keyword evidence="2" id="KW-1133">Transmembrane helix</keyword>
<keyword evidence="2" id="KW-0812">Transmembrane</keyword>
<evidence type="ECO:0000256" key="1">
    <source>
        <dbReference type="SAM" id="MobiDB-lite"/>
    </source>
</evidence>
<name>A0A0L6V963_9BASI</name>
<comment type="caution">
    <text evidence="3">The sequence shown here is derived from an EMBL/GenBank/DDBJ whole genome shotgun (WGS) entry which is preliminary data.</text>
</comment>
<dbReference type="AlphaFoldDB" id="A0A0L6V963"/>
<dbReference type="EMBL" id="LAVV01007227">
    <property type="protein sequence ID" value="KNZ56660.1"/>
    <property type="molecule type" value="Genomic_DNA"/>
</dbReference>
<feature type="region of interest" description="Disordered" evidence="1">
    <location>
        <begin position="53"/>
        <end position="84"/>
    </location>
</feature>
<keyword evidence="2" id="KW-0472">Membrane</keyword>
<evidence type="ECO:0000313" key="3">
    <source>
        <dbReference type="EMBL" id="KNZ56660.1"/>
    </source>
</evidence>
<proteinExistence type="predicted"/>
<reference evidence="3 4" key="1">
    <citation type="submission" date="2015-08" db="EMBL/GenBank/DDBJ databases">
        <title>Next Generation Sequencing and Analysis of the Genome of Puccinia sorghi L Schw, the Causal Agent of Maize Common Rust.</title>
        <authorList>
            <person name="Rochi L."/>
            <person name="Burguener G."/>
            <person name="Darino M."/>
            <person name="Turjanski A."/>
            <person name="Kreff E."/>
            <person name="Dieguez M.J."/>
            <person name="Sacco F."/>
        </authorList>
    </citation>
    <scope>NUCLEOTIDE SEQUENCE [LARGE SCALE GENOMIC DNA]</scope>
    <source>
        <strain evidence="3 4">RO10H11247</strain>
    </source>
</reference>
<sequence>MVLNILQRAVPHRQSGLPARRTDPGSSALVLPSSSLLVHCCLRLTSGWAKPPSHLPKLDKKQVAPHKHTKRQQERDEPSLEATLTTNRPVIISSNFLPTTTTLPRVLASWLYKRTLPLRFPTPRTTRRKRQLGSIQFLLDQPCPSCSSARPDATRLSACPAPHKGSVTLELQKLSIKRLLEFLLLLFIPELPFLFSINYFTSIIIVGKILSSMIVMRHHSPVAYEPVSSSYSQFILVSRDGLIDLFVMLFMHRYKQFQHWFFSLFFRSILSQSESVKFNNNSPHHSLSLLWYCVPSQNGIFHCACERTWVSLLIGVGTF</sequence>
<evidence type="ECO:0000256" key="2">
    <source>
        <dbReference type="SAM" id="Phobius"/>
    </source>
</evidence>
<accession>A0A0L6V963</accession>
<keyword evidence="4" id="KW-1185">Reference proteome</keyword>
<feature type="transmembrane region" description="Helical" evidence="2">
    <location>
        <begin position="182"/>
        <end position="210"/>
    </location>
</feature>